<accession>A0AAW5N3E6</accession>
<comment type="caution">
    <text evidence="1">The sequence shown here is derived from an EMBL/GenBank/DDBJ whole genome shotgun (WGS) entry which is preliminary data.</text>
</comment>
<feature type="non-terminal residue" evidence="1">
    <location>
        <position position="1"/>
    </location>
</feature>
<sequence length="44" mass="5112">IAKKFEYAFPKLILFTIVVEFGGWSKAQKEHFSIGGTFYQISKR</sequence>
<dbReference type="Gene3D" id="3.40.190.10">
    <property type="entry name" value="Periplasmic binding protein-like II"/>
    <property type="match status" value="2"/>
</dbReference>
<organism evidence="1 2">
    <name type="scientific">Escherichia marmotae</name>
    <dbReference type="NCBI Taxonomy" id="1499973"/>
    <lineage>
        <taxon>Bacteria</taxon>
        <taxon>Pseudomonadati</taxon>
        <taxon>Pseudomonadota</taxon>
        <taxon>Gammaproteobacteria</taxon>
        <taxon>Enterobacterales</taxon>
        <taxon>Enterobacteriaceae</taxon>
        <taxon>Escherichia</taxon>
    </lineage>
</organism>
<gene>
    <name evidence="1" type="ORF">NVV43_31735</name>
</gene>
<evidence type="ECO:0000313" key="1">
    <source>
        <dbReference type="EMBL" id="MCR6679933.1"/>
    </source>
</evidence>
<dbReference type="AlphaFoldDB" id="A0AAW5N3E6"/>
<dbReference type="EMBL" id="JANPXH010002001">
    <property type="protein sequence ID" value="MCR6679933.1"/>
    <property type="molecule type" value="Genomic_DNA"/>
</dbReference>
<proteinExistence type="predicted"/>
<dbReference type="Proteomes" id="UP001206878">
    <property type="component" value="Unassembled WGS sequence"/>
</dbReference>
<reference evidence="1" key="1">
    <citation type="submission" date="2022-07" db="EMBL/GenBank/DDBJ databases">
        <title>Diversity of ethanolamine utilization by human commensal Escherichia coli.</title>
        <authorList>
            <person name="Jubelin G."/>
        </authorList>
    </citation>
    <scope>NUCLEOTIDE SEQUENCE</scope>
    <source>
        <strain evidence="1">S1</strain>
    </source>
</reference>
<protein>
    <submittedName>
        <fullName evidence="1">Sulfate transporter subunit</fullName>
    </submittedName>
</protein>
<evidence type="ECO:0000313" key="2">
    <source>
        <dbReference type="Proteomes" id="UP001206878"/>
    </source>
</evidence>
<name>A0AAW5N3E6_9ESCH</name>